<keyword evidence="2" id="KW-0472">Membrane</keyword>
<gene>
    <name evidence="4" type="ORF">PGLA2088_LOCUS13648</name>
</gene>
<comment type="subcellular location">
    <subcellularLocation>
        <location evidence="1">Membrane</location>
        <topology evidence="1">Single-pass membrane protein</topology>
    </subcellularLocation>
</comment>
<name>A0A813J0R4_POLGL</name>
<dbReference type="Proteomes" id="UP000626109">
    <property type="component" value="Unassembled WGS sequence"/>
</dbReference>
<dbReference type="EMBL" id="CAJNNW010016388">
    <property type="protein sequence ID" value="CAE8659001.1"/>
    <property type="molecule type" value="Genomic_DNA"/>
</dbReference>
<evidence type="ECO:0000256" key="1">
    <source>
        <dbReference type="ARBA" id="ARBA00004167"/>
    </source>
</evidence>
<evidence type="ECO:0000259" key="3">
    <source>
        <dbReference type="Pfam" id="PF25471"/>
    </source>
</evidence>
<feature type="transmembrane region" description="Helical" evidence="2">
    <location>
        <begin position="75"/>
        <end position="97"/>
    </location>
</feature>
<keyword evidence="2" id="KW-0812">Transmembrane</keyword>
<dbReference type="Gene3D" id="1.20.5.700">
    <property type="entry name" value="Single helix bin"/>
    <property type="match status" value="1"/>
</dbReference>
<dbReference type="Pfam" id="PF25471">
    <property type="entry name" value="TM_PetC"/>
    <property type="match status" value="1"/>
</dbReference>
<reference evidence="4" key="1">
    <citation type="submission" date="2021-02" db="EMBL/GenBank/DDBJ databases">
        <authorList>
            <person name="Dougan E. K."/>
            <person name="Rhodes N."/>
            <person name="Thang M."/>
            <person name="Chan C."/>
        </authorList>
    </citation>
    <scope>NUCLEOTIDE SEQUENCE</scope>
</reference>
<evidence type="ECO:0000256" key="2">
    <source>
        <dbReference type="SAM" id="Phobius"/>
    </source>
</evidence>
<dbReference type="AlphaFoldDB" id="A0A813J0R4"/>
<comment type="caution">
    <text evidence="4">The sequence shown here is derived from an EMBL/GenBank/DDBJ whole genome shotgun (WGS) entry which is preliminary data.</text>
</comment>
<proteinExistence type="predicted"/>
<dbReference type="SUPFAM" id="SSF81502">
    <property type="entry name" value="ISP transmembrane anchor"/>
    <property type="match status" value="1"/>
</dbReference>
<feature type="non-terminal residue" evidence="4">
    <location>
        <position position="138"/>
    </location>
</feature>
<dbReference type="InterPro" id="IPR057415">
    <property type="entry name" value="TM_PetC"/>
</dbReference>
<evidence type="ECO:0000313" key="4">
    <source>
        <dbReference type="EMBL" id="CAE8659001.1"/>
    </source>
</evidence>
<evidence type="ECO:0000313" key="5">
    <source>
        <dbReference type="Proteomes" id="UP000626109"/>
    </source>
</evidence>
<sequence>AGTCALPRCWRWLDQAAGRPGRRACLVVGSFLSEVFVAPMAPRAMAPRQAAAQMQAGGEYTGLVPDMQRRQLMNLVNVAASAVPVLVCLGGYLYYFYPQTGGGGGGATPCGDIAGAAIVLDQWVKIHKKPTTASWSRA</sequence>
<dbReference type="GO" id="GO:0016020">
    <property type="term" value="C:membrane"/>
    <property type="evidence" value="ECO:0007669"/>
    <property type="project" value="UniProtKB-SubCell"/>
</dbReference>
<keyword evidence="2" id="KW-1133">Transmembrane helix</keyword>
<accession>A0A813J0R4</accession>
<feature type="domain" description="Cytochrome b6-f complex iron-sulfur subunit-like transmembrane anchor" evidence="3">
    <location>
        <begin position="63"/>
        <end position="108"/>
    </location>
</feature>
<organism evidence="4 5">
    <name type="scientific">Polarella glacialis</name>
    <name type="common">Dinoflagellate</name>
    <dbReference type="NCBI Taxonomy" id="89957"/>
    <lineage>
        <taxon>Eukaryota</taxon>
        <taxon>Sar</taxon>
        <taxon>Alveolata</taxon>
        <taxon>Dinophyceae</taxon>
        <taxon>Suessiales</taxon>
        <taxon>Suessiaceae</taxon>
        <taxon>Polarella</taxon>
    </lineage>
</organism>
<protein>
    <recommendedName>
        <fullName evidence="3">Cytochrome b6-f complex iron-sulfur subunit-like transmembrane anchor domain-containing protein</fullName>
    </recommendedName>
</protein>